<proteinExistence type="predicted"/>
<reference evidence="2" key="1">
    <citation type="journal article" date="2016" name="Mol. Biol. Evol.">
        <title>Comparative Genomics of Early-Diverging Mushroom-Forming Fungi Provides Insights into the Origins of Lignocellulose Decay Capabilities.</title>
        <authorList>
            <person name="Nagy L.G."/>
            <person name="Riley R."/>
            <person name="Tritt A."/>
            <person name="Adam C."/>
            <person name="Daum C."/>
            <person name="Floudas D."/>
            <person name="Sun H."/>
            <person name="Yadav J.S."/>
            <person name="Pangilinan J."/>
            <person name="Larsson K.H."/>
            <person name="Matsuura K."/>
            <person name="Barry K."/>
            <person name="Labutti K."/>
            <person name="Kuo R."/>
            <person name="Ohm R.A."/>
            <person name="Bhattacharya S.S."/>
            <person name="Shirouzu T."/>
            <person name="Yoshinaga Y."/>
            <person name="Martin F.M."/>
            <person name="Grigoriev I.V."/>
            <person name="Hibbett D.S."/>
        </authorList>
    </citation>
    <scope>NUCLEOTIDE SEQUENCE [LARGE SCALE GENOMIC DNA]</scope>
    <source>
        <strain evidence="2">CBS 109695</strain>
    </source>
</reference>
<dbReference type="AlphaFoldDB" id="A0A166KJP8"/>
<evidence type="ECO:0000313" key="2">
    <source>
        <dbReference type="EMBL" id="KZP21975.1"/>
    </source>
</evidence>
<gene>
    <name evidence="2" type="ORF">FIBSPDRAFT_953304</name>
</gene>
<accession>A0A166KJP8</accession>
<name>A0A166KJP8_9AGAM</name>
<organism evidence="2">
    <name type="scientific">Athelia psychrophila</name>
    <dbReference type="NCBI Taxonomy" id="1759441"/>
    <lineage>
        <taxon>Eukaryota</taxon>
        <taxon>Fungi</taxon>
        <taxon>Dikarya</taxon>
        <taxon>Basidiomycota</taxon>
        <taxon>Agaricomycotina</taxon>
        <taxon>Agaricomycetes</taxon>
        <taxon>Agaricomycetidae</taxon>
        <taxon>Atheliales</taxon>
        <taxon>Atheliaceae</taxon>
        <taxon>Athelia</taxon>
    </lineage>
</organism>
<dbReference type="EMBL" id="KV417543">
    <property type="protein sequence ID" value="KZP21975.1"/>
    <property type="molecule type" value="Genomic_DNA"/>
</dbReference>
<feature type="compositionally biased region" description="Basic residues" evidence="1">
    <location>
        <begin position="1"/>
        <end position="11"/>
    </location>
</feature>
<feature type="compositionally biased region" description="Low complexity" evidence="1">
    <location>
        <begin position="112"/>
        <end position="127"/>
    </location>
</feature>
<evidence type="ECO:0000256" key="1">
    <source>
        <dbReference type="SAM" id="MobiDB-lite"/>
    </source>
</evidence>
<feature type="region of interest" description="Disordered" evidence="1">
    <location>
        <begin position="1"/>
        <end position="36"/>
    </location>
</feature>
<feature type="region of interest" description="Disordered" evidence="1">
    <location>
        <begin position="89"/>
        <end position="127"/>
    </location>
</feature>
<protein>
    <submittedName>
        <fullName evidence="2">Uncharacterized protein</fullName>
    </submittedName>
</protein>
<sequence length="221" mass="23946">MASHRAVKNKLRPALPSPHPNRSHPGDPPPLPEYYPAYKRDQRLHRFTYLPALPEDLRKPDAAAPCPPLQEGFELDTLTSAKRVTANEEEAAGRWPFPHRASSPFGPSRTHSPSSASKLLSTAKSAPAPVPPPLLTMLGDEVLHRIADLPTFADDLHMRNAPGRITPRGEGPVPNPRALLAEGLPVTTSVVGVEEDEEAAKMRRAIATSPACNLYMQGGYG</sequence>